<dbReference type="Proteomes" id="UP000295371">
    <property type="component" value="Unassembled WGS sequence"/>
</dbReference>
<protein>
    <submittedName>
        <fullName evidence="4">AcrR family transcriptional regulator</fullName>
    </submittedName>
</protein>
<evidence type="ECO:0000259" key="3">
    <source>
        <dbReference type="PROSITE" id="PS50977"/>
    </source>
</evidence>
<keyword evidence="1 2" id="KW-0238">DNA-binding</keyword>
<proteinExistence type="predicted"/>
<dbReference type="PRINTS" id="PR00455">
    <property type="entry name" value="HTHTETR"/>
</dbReference>
<sequence>MTQISERRAQTREKLADAATEVFAERGILAATVEEICESAGFTRGAFYSNFGSKDDLVIALVERWKRVNLDHTIEILGLLAETDAEVSFDRLTDGVADLMLRLQPPTRTDALLQAEIELYAARSPRFAQQHRVLLDGLLRSVAELMRKAVLSVDFVWVIEETEAAELFFMLHTYIASELLLTGSFDRAKLVRILKPLLQSLLLPRHPQED</sequence>
<dbReference type="EMBL" id="SOAW01000002">
    <property type="protein sequence ID" value="TDT31156.1"/>
    <property type="molecule type" value="Genomic_DNA"/>
</dbReference>
<accession>A0A4R7J3Q6</accession>
<dbReference type="AlphaFoldDB" id="A0A4R7J3Q6"/>
<dbReference type="GO" id="GO:0000976">
    <property type="term" value="F:transcription cis-regulatory region binding"/>
    <property type="evidence" value="ECO:0007669"/>
    <property type="project" value="TreeGrafter"/>
</dbReference>
<keyword evidence="5" id="KW-1185">Reference proteome</keyword>
<dbReference type="PANTHER" id="PTHR30055">
    <property type="entry name" value="HTH-TYPE TRANSCRIPTIONAL REGULATOR RUTR"/>
    <property type="match status" value="1"/>
</dbReference>
<reference evidence="4 5" key="1">
    <citation type="submission" date="2019-03" db="EMBL/GenBank/DDBJ databases">
        <title>Genomic Encyclopedia of Archaeal and Bacterial Type Strains, Phase II (KMG-II): from individual species to whole genera.</title>
        <authorList>
            <person name="Goeker M."/>
        </authorList>
    </citation>
    <scope>NUCLEOTIDE SEQUENCE [LARGE SCALE GENOMIC DNA]</scope>
    <source>
        <strain evidence="4 5">DSM 24323</strain>
    </source>
</reference>
<feature type="domain" description="HTH tetR-type" evidence="3">
    <location>
        <begin position="9"/>
        <end position="69"/>
    </location>
</feature>
<dbReference type="GO" id="GO:0003700">
    <property type="term" value="F:DNA-binding transcription factor activity"/>
    <property type="evidence" value="ECO:0007669"/>
    <property type="project" value="TreeGrafter"/>
</dbReference>
<dbReference type="PANTHER" id="PTHR30055:SF241">
    <property type="entry name" value="TRANSCRIPTIONAL REGULATORY PROTEIN"/>
    <property type="match status" value="1"/>
</dbReference>
<gene>
    <name evidence="4" type="ORF">CLV29_2569</name>
</gene>
<dbReference type="InterPro" id="IPR009057">
    <property type="entry name" value="Homeodomain-like_sf"/>
</dbReference>
<evidence type="ECO:0000313" key="5">
    <source>
        <dbReference type="Proteomes" id="UP000295371"/>
    </source>
</evidence>
<comment type="caution">
    <text evidence="4">The sequence shown here is derived from an EMBL/GenBank/DDBJ whole genome shotgun (WGS) entry which is preliminary data.</text>
</comment>
<dbReference type="InterPro" id="IPR001647">
    <property type="entry name" value="HTH_TetR"/>
</dbReference>
<evidence type="ECO:0000256" key="2">
    <source>
        <dbReference type="PROSITE-ProRule" id="PRU00335"/>
    </source>
</evidence>
<name>A0A4R7J3Q6_9ACTN</name>
<dbReference type="SUPFAM" id="SSF46689">
    <property type="entry name" value="Homeodomain-like"/>
    <property type="match status" value="1"/>
</dbReference>
<dbReference type="Pfam" id="PF00440">
    <property type="entry name" value="TetR_N"/>
    <property type="match status" value="1"/>
</dbReference>
<dbReference type="RefSeq" id="WP_243831923.1">
    <property type="nucleotide sequence ID" value="NZ_SOAW01000002.1"/>
</dbReference>
<dbReference type="InterPro" id="IPR050109">
    <property type="entry name" value="HTH-type_TetR-like_transc_reg"/>
</dbReference>
<dbReference type="Gene3D" id="1.10.357.10">
    <property type="entry name" value="Tetracycline Repressor, domain 2"/>
    <property type="match status" value="1"/>
</dbReference>
<feature type="DNA-binding region" description="H-T-H motif" evidence="2">
    <location>
        <begin position="32"/>
        <end position="51"/>
    </location>
</feature>
<evidence type="ECO:0000256" key="1">
    <source>
        <dbReference type="ARBA" id="ARBA00023125"/>
    </source>
</evidence>
<organism evidence="4 5">
    <name type="scientific">Naumannella halotolerans</name>
    <dbReference type="NCBI Taxonomy" id="993414"/>
    <lineage>
        <taxon>Bacteria</taxon>
        <taxon>Bacillati</taxon>
        <taxon>Actinomycetota</taxon>
        <taxon>Actinomycetes</taxon>
        <taxon>Propionibacteriales</taxon>
        <taxon>Propionibacteriaceae</taxon>
        <taxon>Naumannella</taxon>
    </lineage>
</organism>
<evidence type="ECO:0000313" key="4">
    <source>
        <dbReference type="EMBL" id="TDT31156.1"/>
    </source>
</evidence>
<dbReference type="PROSITE" id="PS50977">
    <property type="entry name" value="HTH_TETR_2"/>
    <property type="match status" value="1"/>
</dbReference>